<protein>
    <recommendedName>
        <fullName evidence="2">F-box domain-containing protein</fullName>
    </recommendedName>
</protein>
<reference evidence="1" key="1">
    <citation type="journal article" date="2020" name="Nature">
        <title>Giant virus diversity and host interactions through global metagenomics.</title>
        <authorList>
            <person name="Schulz F."/>
            <person name="Roux S."/>
            <person name="Paez-Espino D."/>
            <person name="Jungbluth S."/>
            <person name="Walsh D.A."/>
            <person name="Denef V.J."/>
            <person name="McMahon K.D."/>
            <person name="Konstantinidis K.T."/>
            <person name="Eloe-Fadrosh E.A."/>
            <person name="Kyrpides N.C."/>
            <person name="Woyke T."/>
        </authorList>
    </citation>
    <scope>NUCLEOTIDE SEQUENCE</scope>
    <source>
        <strain evidence="1">GVMAG-M-3300023179-114</strain>
    </source>
</reference>
<dbReference type="EMBL" id="MN739721">
    <property type="protein sequence ID" value="QHT22928.1"/>
    <property type="molecule type" value="Genomic_DNA"/>
</dbReference>
<organism evidence="1">
    <name type="scientific">viral metagenome</name>
    <dbReference type="NCBI Taxonomy" id="1070528"/>
    <lineage>
        <taxon>unclassified sequences</taxon>
        <taxon>metagenomes</taxon>
        <taxon>organismal metagenomes</taxon>
    </lineage>
</organism>
<sequence length="141" mass="17344">MELLESIDILPTELKNQILEYLPLRYAVFLNKQTYFMYHKLIKKWIPTTSYDNYIRFIVRNDYNVCFQQLINDNYKSWIKLKKYKYNNIIYSSYCNFLNCYCIENQSNKCRAIVLHFLSENQGISKNQHKNNSYIHIRWKR</sequence>
<proteinExistence type="predicted"/>
<accession>A0A6C0E2E1</accession>
<name>A0A6C0E2E1_9ZZZZ</name>
<evidence type="ECO:0008006" key="2">
    <source>
        <dbReference type="Google" id="ProtNLM"/>
    </source>
</evidence>
<evidence type="ECO:0000313" key="1">
    <source>
        <dbReference type="EMBL" id="QHT22928.1"/>
    </source>
</evidence>
<dbReference type="AlphaFoldDB" id="A0A6C0E2E1"/>